<dbReference type="Proteomes" id="UP001358586">
    <property type="component" value="Chromosome 3"/>
</dbReference>
<gene>
    <name evidence="2" type="ORF">PVK06_007326</name>
</gene>
<sequence>MQCGKSTQLGSFHVAWIHKVFPDDIINSYFHYGEIQKFLCQLNKVIPFEVWHPPNVTTLWDTWPVQHKPYHKEILKAIQEYYKNIPNPTKWSQDYPSYCSQINHNKIRIQDEQEDKSEDEDMCNDDYSESSLDSAQFPHSNANS</sequence>
<comment type="caution">
    <text evidence="2">The sequence shown here is derived from an EMBL/GenBank/DDBJ whole genome shotgun (WGS) entry which is preliminary data.</text>
</comment>
<organism evidence="2 3">
    <name type="scientific">Gossypium arboreum</name>
    <name type="common">Tree cotton</name>
    <name type="synonym">Gossypium nanking</name>
    <dbReference type="NCBI Taxonomy" id="29729"/>
    <lineage>
        <taxon>Eukaryota</taxon>
        <taxon>Viridiplantae</taxon>
        <taxon>Streptophyta</taxon>
        <taxon>Embryophyta</taxon>
        <taxon>Tracheophyta</taxon>
        <taxon>Spermatophyta</taxon>
        <taxon>Magnoliopsida</taxon>
        <taxon>eudicotyledons</taxon>
        <taxon>Gunneridae</taxon>
        <taxon>Pentapetalae</taxon>
        <taxon>rosids</taxon>
        <taxon>malvids</taxon>
        <taxon>Malvales</taxon>
        <taxon>Malvaceae</taxon>
        <taxon>Malvoideae</taxon>
        <taxon>Gossypium</taxon>
    </lineage>
</organism>
<keyword evidence="3" id="KW-1185">Reference proteome</keyword>
<evidence type="ECO:0000256" key="1">
    <source>
        <dbReference type="SAM" id="MobiDB-lite"/>
    </source>
</evidence>
<feature type="compositionally biased region" description="Acidic residues" evidence="1">
    <location>
        <begin position="112"/>
        <end position="128"/>
    </location>
</feature>
<accession>A0ABR0QHV2</accession>
<evidence type="ECO:0000313" key="3">
    <source>
        <dbReference type="Proteomes" id="UP001358586"/>
    </source>
</evidence>
<feature type="region of interest" description="Disordered" evidence="1">
    <location>
        <begin position="108"/>
        <end position="144"/>
    </location>
</feature>
<feature type="compositionally biased region" description="Polar residues" evidence="1">
    <location>
        <begin position="129"/>
        <end position="144"/>
    </location>
</feature>
<protein>
    <submittedName>
        <fullName evidence="2">Uncharacterized protein</fullName>
    </submittedName>
</protein>
<proteinExistence type="predicted"/>
<dbReference type="EMBL" id="JARKNE010000003">
    <property type="protein sequence ID" value="KAK5838594.1"/>
    <property type="molecule type" value="Genomic_DNA"/>
</dbReference>
<name>A0ABR0QHV2_GOSAR</name>
<evidence type="ECO:0000313" key="2">
    <source>
        <dbReference type="EMBL" id="KAK5838594.1"/>
    </source>
</evidence>
<reference evidence="2 3" key="1">
    <citation type="submission" date="2023-03" db="EMBL/GenBank/DDBJ databases">
        <title>WGS of Gossypium arboreum.</title>
        <authorList>
            <person name="Yu D."/>
        </authorList>
    </citation>
    <scope>NUCLEOTIDE SEQUENCE [LARGE SCALE GENOMIC DNA]</scope>
    <source>
        <tissue evidence="2">Leaf</tissue>
    </source>
</reference>